<comment type="caution">
    <text evidence="1">The sequence shown here is derived from an EMBL/GenBank/DDBJ whole genome shotgun (WGS) entry which is preliminary data.</text>
</comment>
<dbReference type="Proteomes" id="UP000318582">
    <property type="component" value="Unassembled WGS sequence"/>
</dbReference>
<evidence type="ECO:0000313" key="2">
    <source>
        <dbReference type="Proteomes" id="UP000318582"/>
    </source>
</evidence>
<keyword evidence="2" id="KW-1185">Reference proteome</keyword>
<protein>
    <submittedName>
        <fullName evidence="1">Uncharacterized protein</fullName>
    </submittedName>
</protein>
<organism evidence="1 2">
    <name type="scientific">Powellomyces hirtus</name>
    <dbReference type="NCBI Taxonomy" id="109895"/>
    <lineage>
        <taxon>Eukaryota</taxon>
        <taxon>Fungi</taxon>
        <taxon>Fungi incertae sedis</taxon>
        <taxon>Chytridiomycota</taxon>
        <taxon>Chytridiomycota incertae sedis</taxon>
        <taxon>Chytridiomycetes</taxon>
        <taxon>Spizellomycetales</taxon>
        <taxon>Powellomycetaceae</taxon>
        <taxon>Powellomyces</taxon>
    </lineage>
</organism>
<dbReference type="EMBL" id="QEAQ01000232">
    <property type="protein sequence ID" value="TPX53321.1"/>
    <property type="molecule type" value="Genomic_DNA"/>
</dbReference>
<reference evidence="1 2" key="1">
    <citation type="journal article" date="2019" name="Sci. Rep.">
        <title>Comparative genomics of chytrid fungi reveal insights into the obligate biotrophic and pathogenic lifestyle of Synchytrium endobioticum.</title>
        <authorList>
            <person name="van de Vossenberg B.T.L.H."/>
            <person name="Warris S."/>
            <person name="Nguyen H.D.T."/>
            <person name="van Gent-Pelzer M.P.E."/>
            <person name="Joly D.L."/>
            <person name="van de Geest H.C."/>
            <person name="Bonants P.J.M."/>
            <person name="Smith D.S."/>
            <person name="Levesque C.A."/>
            <person name="van der Lee T.A.J."/>
        </authorList>
    </citation>
    <scope>NUCLEOTIDE SEQUENCE [LARGE SCALE GENOMIC DNA]</scope>
    <source>
        <strain evidence="1 2">CBS 809.83</strain>
    </source>
</reference>
<sequence length="241" mass="26608">MYCEILYSSLKQRTYNIQPKRVEAFKILSCSFLQDWDLVEKGVNDKVAFAEQGDDGILYATIPNSNYSIVNFGDSIAEAMNAVSRVGSTYTVSYDSVTRRLKISTNGVPFKILEGKRGTTSYVLTGMSSKYETGYGTVLTLKNAVNLSGSYPVLLCSNISVKGSMYLTDYTNQAQSVVASMTPDSFGDIVTWTNDGGEYLPVEETVTRVEFHLMNSMTGQEVSLNSPLTVRFAILDDKEDV</sequence>
<gene>
    <name evidence="1" type="ORF">PhCBS80983_g06317</name>
</gene>
<name>A0A507DPK7_9FUNG</name>
<accession>A0A507DPK7</accession>
<evidence type="ECO:0000313" key="1">
    <source>
        <dbReference type="EMBL" id="TPX53321.1"/>
    </source>
</evidence>
<proteinExistence type="predicted"/>
<dbReference type="AlphaFoldDB" id="A0A507DPK7"/>